<dbReference type="InterPro" id="IPR034660">
    <property type="entry name" value="DinB/YfiT-like"/>
</dbReference>
<dbReference type="InterPro" id="IPR017520">
    <property type="entry name" value="CHP03086"/>
</dbReference>
<proteinExistence type="predicted"/>
<dbReference type="EMBL" id="JFBT01000001">
    <property type="protein sequence ID" value="EXG80682.1"/>
    <property type="molecule type" value="Genomic_DNA"/>
</dbReference>
<dbReference type="Gene3D" id="1.20.120.450">
    <property type="entry name" value="dinb family like domain"/>
    <property type="match status" value="1"/>
</dbReference>
<keyword evidence="4" id="KW-1185">Reference proteome</keyword>
<dbReference type="InterPro" id="IPR024344">
    <property type="entry name" value="MDMPI_metal-binding"/>
</dbReference>
<dbReference type="RefSeq" id="WP_035849696.1">
    <property type="nucleotide sequence ID" value="NZ_KK073874.1"/>
</dbReference>
<organism evidence="3 4">
    <name type="scientific">Cryptosporangium arvum DSM 44712</name>
    <dbReference type="NCBI Taxonomy" id="927661"/>
    <lineage>
        <taxon>Bacteria</taxon>
        <taxon>Bacillati</taxon>
        <taxon>Actinomycetota</taxon>
        <taxon>Actinomycetes</taxon>
        <taxon>Cryptosporangiales</taxon>
        <taxon>Cryptosporangiaceae</taxon>
        <taxon>Cryptosporangium</taxon>
    </lineage>
</organism>
<name>A0A010ZU00_9ACTN</name>
<evidence type="ECO:0000313" key="3">
    <source>
        <dbReference type="EMBL" id="EXG80682.1"/>
    </source>
</evidence>
<dbReference type="AlphaFoldDB" id="A0A010ZU00"/>
<dbReference type="NCBIfam" id="TIGR03083">
    <property type="entry name" value="maleylpyruvate isomerase family mycothiol-dependent enzyme"/>
    <property type="match status" value="1"/>
</dbReference>
<dbReference type="InterPro" id="IPR017517">
    <property type="entry name" value="Maleyloyr_isom"/>
</dbReference>
<dbReference type="PATRIC" id="fig|927661.3.peg.1737"/>
<dbReference type="SUPFAM" id="SSF109854">
    <property type="entry name" value="DinB/YfiT-like putative metalloenzymes"/>
    <property type="match status" value="1"/>
</dbReference>
<comment type="caution">
    <text evidence="3">The sequence shown here is derived from an EMBL/GenBank/DDBJ whole genome shotgun (WGS) entry which is preliminary data.</text>
</comment>
<evidence type="ECO:0000313" key="4">
    <source>
        <dbReference type="Proteomes" id="UP000021053"/>
    </source>
</evidence>
<dbReference type="GO" id="GO:0046872">
    <property type="term" value="F:metal ion binding"/>
    <property type="evidence" value="ECO:0007669"/>
    <property type="project" value="InterPro"/>
</dbReference>
<dbReference type="HOGENOM" id="CLU_051661_2_0_11"/>
<dbReference type="Pfam" id="PF11716">
    <property type="entry name" value="MDMPI_N"/>
    <property type="match status" value="1"/>
</dbReference>
<feature type="domain" description="Mycothiol-dependent maleylpyruvate isomerase metal-binding" evidence="2">
    <location>
        <begin position="5"/>
        <end position="129"/>
    </location>
</feature>
<protein>
    <submittedName>
        <fullName evidence="3">TIGR03086 family protein</fullName>
    </submittedName>
</protein>
<sequence length="194" mass="19869">MVTDLRPATDILAGLVRDVRDDQLGERTPSGGIPIAELLVHLDSLAGAFTDAATKTGLGTSGPPPAPDSSQLGDDWRDRIPARLVALGDAWAAPEAWTGATRAGGLDLPGDQAGAVALNEVLVHGWDLAVALGRRYPGDDPALADAVGSAYAWVSATVEGSPDGIPGLFGPRVRVAADAPPFDQLVAATGRLPR</sequence>
<accession>A0A010ZU00</accession>
<dbReference type="Proteomes" id="UP000021053">
    <property type="component" value="Unassembled WGS sequence"/>
</dbReference>
<dbReference type="OrthoDB" id="5185819at2"/>
<evidence type="ECO:0000259" key="2">
    <source>
        <dbReference type="Pfam" id="PF11716"/>
    </source>
</evidence>
<dbReference type="NCBIfam" id="TIGR03086">
    <property type="entry name" value="TIGR03086 family metal-binding protein"/>
    <property type="match status" value="1"/>
</dbReference>
<reference evidence="3 4" key="1">
    <citation type="submission" date="2013-07" db="EMBL/GenBank/DDBJ databases">
        <authorList>
            <consortium name="DOE Joint Genome Institute"/>
            <person name="Eisen J."/>
            <person name="Huntemann M."/>
            <person name="Han J."/>
            <person name="Chen A."/>
            <person name="Kyrpides N."/>
            <person name="Mavromatis K."/>
            <person name="Markowitz V."/>
            <person name="Palaniappan K."/>
            <person name="Ivanova N."/>
            <person name="Schaumberg A."/>
            <person name="Pati A."/>
            <person name="Liolios K."/>
            <person name="Nordberg H.P."/>
            <person name="Cantor M.N."/>
            <person name="Hua S.X."/>
            <person name="Woyke T."/>
        </authorList>
    </citation>
    <scope>NUCLEOTIDE SEQUENCE [LARGE SCALE GENOMIC DNA]</scope>
    <source>
        <strain evidence="3 4">DSM 44712</strain>
    </source>
</reference>
<gene>
    <name evidence="3" type="ORF">CryarDRAFT_1769</name>
</gene>
<evidence type="ECO:0000256" key="1">
    <source>
        <dbReference type="SAM" id="MobiDB-lite"/>
    </source>
</evidence>
<feature type="region of interest" description="Disordered" evidence="1">
    <location>
        <begin position="54"/>
        <end position="75"/>
    </location>
</feature>